<dbReference type="InterPro" id="IPR017853">
    <property type="entry name" value="GH"/>
</dbReference>
<dbReference type="InterPro" id="IPR052177">
    <property type="entry name" value="Divisome_Glycosyl_Hydrolase"/>
</dbReference>
<evidence type="ECO:0000313" key="7">
    <source>
        <dbReference type="Proteomes" id="UP000290909"/>
    </source>
</evidence>
<feature type="signal peptide" evidence="4">
    <location>
        <begin position="1"/>
        <end position="25"/>
    </location>
</feature>
<proteinExistence type="predicted"/>
<keyword evidence="3" id="KW-0472">Membrane</keyword>
<dbReference type="Pfam" id="PF02638">
    <property type="entry name" value="GHL10"/>
    <property type="match status" value="2"/>
</dbReference>
<keyword evidence="7" id="KW-1185">Reference proteome</keyword>
<dbReference type="Gene3D" id="3.20.20.80">
    <property type="entry name" value="Glycosidases"/>
    <property type="match status" value="2"/>
</dbReference>
<organism evidence="6 7">
    <name type="scientific">Acholeplasma hippikon</name>
    <dbReference type="NCBI Taxonomy" id="264636"/>
    <lineage>
        <taxon>Bacteria</taxon>
        <taxon>Bacillati</taxon>
        <taxon>Mycoplasmatota</taxon>
        <taxon>Mollicutes</taxon>
        <taxon>Acholeplasmatales</taxon>
        <taxon>Acholeplasmataceae</taxon>
        <taxon>Acholeplasma</taxon>
    </lineage>
</organism>
<dbReference type="KEGG" id="ahk:NCTC10172_00841"/>
<keyword evidence="1 4" id="KW-0732">Signal</keyword>
<evidence type="ECO:0000256" key="2">
    <source>
        <dbReference type="SAM" id="MobiDB-lite"/>
    </source>
</evidence>
<dbReference type="PANTHER" id="PTHR43405:SF1">
    <property type="entry name" value="GLYCOSYL HYDROLASE DIGH"/>
    <property type="match status" value="1"/>
</dbReference>
<evidence type="ECO:0000256" key="3">
    <source>
        <dbReference type="SAM" id="Phobius"/>
    </source>
</evidence>
<dbReference type="STRING" id="1408416.GCA_000702765_00279"/>
<keyword evidence="3" id="KW-1133">Transmembrane helix</keyword>
<dbReference type="SUPFAM" id="SSF51445">
    <property type="entry name" value="(Trans)glycosidases"/>
    <property type="match status" value="2"/>
</dbReference>
<dbReference type="PANTHER" id="PTHR43405">
    <property type="entry name" value="GLYCOSYL HYDROLASE DIGH"/>
    <property type="match status" value="1"/>
</dbReference>
<evidence type="ECO:0000256" key="1">
    <source>
        <dbReference type="ARBA" id="ARBA00022729"/>
    </source>
</evidence>
<dbReference type="RefSeq" id="WP_051658935.1">
    <property type="nucleotide sequence ID" value="NZ_LR215050.1"/>
</dbReference>
<evidence type="ECO:0000313" key="6">
    <source>
        <dbReference type="EMBL" id="VEU82817.1"/>
    </source>
</evidence>
<feature type="domain" description="Glycosyl hydrolase-like 10" evidence="5">
    <location>
        <begin position="62"/>
        <end position="379"/>
    </location>
</feature>
<feature type="region of interest" description="Disordered" evidence="2">
    <location>
        <begin position="1298"/>
        <end position="1319"/>
    </location>
</feature>
<keyword evidence="3" id="KW-0812">Transmembrane</keyword>
<gene>
    <name evidence="6" type="ORF">NCTC10172_00841</name>
</gene>
<feature type="chain" id="PRO_5019470077" evidence="4">
    <location>
        <begin position="26"/>
        <end position="1350"/>
    </location>
</feature>
<dbReference type="InterPro" id="IPR003790">
    <property type="entry name" value="GHL10"/>
</dbReference>
<evidence type="ECO:0000259" key="5">
    <source>
        <dbReference type="Pfam" id="PF02638"/>
    </source>
</evidence>
<reference evidence="6 7" key="1">
    <citation type="submission" date="2019-01" db="EMBL/GenBank/DDBJ databases">
        <authorList>
            <consortium name="Pathogen Informatics"/>
        </authorList>
    </citation>
    <scope>NUCLEOTIDE SEQUENCE [LARGE SCALE GENOMIC DNA]</scope>
    <source>
        <strain evidence="6 7">NCTC10172</strain>
    </source>
</reference>
<dbReference type="Proteomes" id="UP000290909">
    <property type="component" value="Chromosome"/>
</dbReference>
<name>A0A449BKF2_9MOLU</name>
<feature type="domain" description="Glycosyl hydrolase-like 10" evidence="5">
    <location>
        <begin position="913"/>
        <end position="1234"/>
    </location>
</feature>
<protein>
    <submittedName>
        <fullName evidence="6">Uncharacterized protein conserved in bacteria</fullName>
    </submittedName>
</protein>
<feature type="transmembrane region" description="Helical" evidence="3">
    <location>
        <begin position="1323"/>
        <end position="1346"/>
    </location>
</feature>
<accession>A0A449BKF2</accession>
<sequence>MIKKFSILITLALLAFSIGVPKTNATVVEEAEALLPTSITTEQNGEFRAAWVSHWISSLPSYTTEATFKSQATKILDVLSYYNYNAIIIHFRTHNNALYKSEINPKASWFANVNFNTFDPMAWLIEESHRRGFEFHAWFNPYRLSTSGGQISGSIPAANPQSNSANILTAGSNAILNPGIPAVREHIVATIEEVLENYNVDAIHFDDYFYINMGANGATSGATTILTEPDQQTFIQYGQGYNTNSATDKANWRREQVNKLIEMVSNSIKAYNAANGRYVQFGIAPTGIWKNGNGEVTYDQNGMPITTGSQTTGQTHYSSYLFADTVHWIKQGWLDYILPQSYWATDHPAGSYDKLMTWWNKVVKYLPVNLYSGIGLYMAENSSAYSWYNTTTQFSTQLNLIKSLENVDGHSIYSYNTMLSAYNGAGTAVTGNMNNAKNNYLNTKVPLAPLKSFEPVILPAVENISHSNGTLTFDTIPGAKFYYIYRSNSGLSYGNEQIVGVVGHKDIAQMTYQTGDNSSNYEYGVRALSQTNHLGLTYNSNVVAPSINLQGTLNGAEYTSAVTITLTSANPITYSLDGEPWQAYTAPIQVKKNGSHIIAFKATENGEDSQIVSRQFIINQVNNDVPLIKVNGTKVGNNYQVGAEVTITSNGAQIYYKYNHGSQSINEWTLYTGPFKLNDATLVNGNYVIYAKTIDENLAESNEIDLLVKVVDVPNDPILGVAGDGNDPYYTWLELTLDPKTSTTQYRINNGAWTVYNDPVEFRTPGTYKFEYRAGTNGNILVKQFTIVSPVSVPTIELEGSLDDFYYKSEVKVTLGAAEGEKIFYRIHNGSSWSNYTEYTEPFMIKNNGTYSIEFYSQNLALEQSEKESKIVRVDIPYNENNPYVIRNGQNVFYYNTNIPVELPTTYTEKTEEFRAVWVSTVSNIDIPQHRGEVAYKEEIDKIIKTLKDNNFNAMFFQVRPMNDAFYESEFAPWSRYLGGAEGINPGWDVLAYIIEQAHKNGIEFHAWMNPYRVSSSAGDKQTQLNALSSKNFAKLNPEYVMQDNNGYLILNPGEPSVRQYLYNIVDELMNKYDIDGIHFDDYFYSYNGTNNAEDQTQFQRFNPQGLSRDDWRRENVNELVKTIFEMVEEHNAEKNTFIKFGISPFGIWRNKSQDPLGSNSQGLSSYSAQYADTYKWVKEGWVHYIMPQLYWEFNHSTARFADLVDWWVDVVKDTNVDLIIGHGFYRYAETSNNWKDQNELLEQLRYISQYEEIVGSSFFSYKTLNSQHTFVTQAISRLNNYFWTERPDLPWQTKVEAPIDPVDPVDPTDPVDPEKPREESTLGIIIAGTVSGVLVLVVISLIVSIKKKK</sequence>
<evidence type="ECO:0000256" key="4">
    <source>
        <dbReference type="SAM" id="SignalP"/>
    </source>
</evidence>
<dbReference type="EMBL" id="LR215050">
    <property type="protein sequence ID" value="VEU82817.1"/>
    <property type="molecule type" value="Genomic_DNA"/>
</dbReference>